<evidence type="ECO:0000313" key="3">
    <source>
        <dbReference type="Proteomes" id="UP000177982"/>
    </source>
</evidence>
<feature type="region of interest" description="Disordered" evidence="1">
    <location>
        <begin position="1"/>
        <end position="20"/>
    </location>
</feature>
<dbReference type="EMBL" id="MHQO01000081">
    <property type="protein sequence ID" value="OHA04372.1"/>
    <property type="molecule type" value="Genomic_DNA"/>
</dbReference>
<evidence type="ECO:0000313" key="2">
    <source>
        <dbReference type="EMBL" id="OHA04372.1"/>
    </source>
</evidence>
<sequence length="69" mass="8114">MHNEEIRQSAGGETELSEADLTRLIEEQEKNLQQMRREPWPSEVFDREEAGLRKLQARLHEIRSLKKAA</sequence>
<protein>
    <submittedName>
        <fullName evidence="2">Uncharacterized protein</fullName>
    </submittedName>
</protein>
<organism evidence="2 3">
    <name type="scientific">Candidatus Sungbacteria bacterium RIFCSPLOWO2_01_FULL_47_10</name>
    <dbReference type="NCBI Taxonomy" id="1802276"/>
    <lineage>
        <taxon>Bacteria</taxon>
        <taxon>Candidatus Sungiibacteriota</taxon>
    </lineage>
</organism>
<comment type="caution">
    <text evidence="2">The sequence shown here is derived from an EMBL/GenBank/DDBJ whole genome shotgun (WGS) entry which is preliminary data.</text>
</comment>
<proteinExistence type="predicted"/>
<name>A0A1G2L0U2_9BACT</name>
<dbReference type="Proteomes" id="UP000177982">
    <property type="component" value="Unassembled WGS sequence"/>
</dbReference>
<gene>
    <name evidence="2" type="ORF">A2934_04665</name>
</gene>
<dbReference type="AlphaFoldDB" id="A0A1G2L0U2"/>
<accession>A0A1G2L0U2</accession>
<evidence type="ECO:0000256" key="1">
    <source>
        <dbReference type="SAM" id="MobiDB-lite"/>
    </source>
</evidence>
<reference evidence="2 3" key="1">
    <citation type="journal article" date="2016" name="Nat. Commun.">
        <title>Thousands of microbial genomes shed light on interconnected biogeochemical processes in an aquifer system.</title>
        <authorList>
            <person name="Anantharaman K."/>
            <person name="Brown C.T."/>
            <person name="Hug L.A."/>
            <person name="Sharon I."/>
            <person name="Castelle C.J."/>
            <person name="Probst A.J."/>
            <person name="Thomas B.C."/>
            <person name="Singh A."/>
            <person name="Wilkins M.J."/>
            <person name="Karaoz U."/>
            <person name="Brodie E.L."/>
            <person name="Williams K.H."/>
            <person name="Hubbard S.S."/>
            <person name="Banfield J.F."/>
        </authorList>
    </citation>
    <scope>NUCLEOTIDE SEQUENCE [LARGE SCALE GENOMIC DNA]</scope>
</reference>